<comment type="similarity">
    <text evidence="9 11">Belongs to the TonB-dependent receptor family.</text>
</comment>
<feature type="domain" description="TonB-dependent receptor-like beta-barrel" evidence="13">
    <location>
        <begin position="413"/>
        <end position="925"/>
    </location>
</feature>
<keyword evidence="8 9" id="KW-0998">Cell outer membrane</keyword>
<dbReference type="InterPro" id="IPR010917">
    <property type="entry name" value="TonB_rcpt_CS"/>
</dbReference>
<dbReference type="InterPro" id="IPR037066">
    <property type="entry name" value="Plug_dom_sf"/>
</dbReference>
<keyword evidence="6 11" id="KW-0798">TonB box</keyword>
<dbReference type="PROSITE" id="PS01156">
    <property type="entry name" value="TONB_DEPENDENT_REC_2"/>
    <property type="match status" value="1"/>
</dbReference>
<accession>A0A4R2PES6</accession>
<dbReference type="PROSITE" id="PS52016">
    <property type="entry name" value="TONB_DEPENDENT_REC_3"/>
    <property type="match status" value="1"/>
</dbReference>
<evidence type="ECO:0000256" key="3">
    <source>
        <dbReference type="ARBA" id="ARBA00022452"/>
    </source>
</evidence>
<evidence type="ECO:0000256" key="8">
    <source>
        <dbReference type="ARBA" id="ARBA00023237"/>
    </source>
</evidence>
<dbReference type="InterPro" id="IPR039426">
    <property type="entry name" value="TonB-dep_rcpt-like"/>
</dbReference>
<dbReference type="InterPro" id="IPR036942">
    <property type="entry name" value="Beta-barrel_TonB_sf"/>
</dbReference>
<name>A0A4R2PES6_RHOSA</name>
<evidence type="ECO:0000256" key="9">
    <source>
        <dbReference type="PROSITE-ProRule" id="PRU01360"/>
    </source>
</evidence>
<dbReference type="PROSITE" id="PS51257">
    <property type="entry name" value="PROKAR_LIPOPROTEIN"/>
    <property type="match status" value="1"/>
</dbReference>
<evidence type="ECO:0000313" key="16">
    <source>
        <dbReference type="Proteomes" id="UP000295399"/>
    </source>
</evidence>
<dbReference type="InterPro" id="IPR000531">
    <property type="entry name" value="Beta-barrel_TonB"/>
</dbReference>
<keyword evidence="15" id="KW-0675">Receptor</keyword>
<feature type="domain" description="TonB-dependent receptor plug" evidence="14">
    <location>
        <begin position="57"/>
        <end position="171"/>
    </location>
</feature>
<dbReference type="Pfam" id="PF00593">
    <property type="entry name" value="TonB_dep_Rec_b-barrel"/>
    <property type="match status" value="1"/>
</dbReference>
<keyword evidence="2 9" id="KW-0813">Transport</keyword>
<evidence type="ECO:0000256" key="11">
    <source>
        <dbReference type="RuleBase" id="RU003357"/>
    </source>
</evidence>
<dbReference type="GO" id="GO:0009279">
    <property type="term" value="C:cell outer membrane"/>
    <property type="evidence" value="ECO:0007669"/>
    <property type="project" value="UniProtKB-SubCell"/>
</dbReference>
<proteinExistence type="inferred from homology"/>
<feature type="short sequence motif" description="TonB C-terminal box" evidence="10">
    <location>
        <begin position="951"/>
        <end position="968"/>
    </location>
</feature>
<protein>
    <submittedName>
        <fullName evidence="15">TonB-dependent receptor-like protein</fullName>
    </submittedName>
</protein>
<dbReference type="Proteomes" id="UP000295399">
    <property type="component" value="Unassembled WGS sequence"/>
</dbReference>
<evidence type="ECO:0000256" key="5">
    <source>
        <dbReference type="ARBA" id="ARBA00022729"/>
    </source>
</evidence>
<comment type="subcellular location">
    <subcellularLocation>
        <location evidence="1 9">Cell outer membrane</location>
        <topology evidence="1 9">Multi-pass membrane protein</topology>
    </subcellularLocation>
</comment>
<evidence type="ECO:0000313" key="15">
    <source>
        <dbReference type="EMBL" id="TCP32661.1"/>
    </source>
</evidence>
<keyword evidence="5 12" id="KW-0732">Signal</keyword>
<keyword evidence="16" id="KW-1185">Reference proteome</keyword>
<dbReference type="InterPro" id="IPR012910">
    <property type="entry name" value="Plug_dom"/>
</dbReference>
<evidence type="ECO:0000259" key="13">
    <source>
        <dbReference type="Pfam" id="PF00593"/>
    </source>
</evidence>
<organism evidence="15 16">
    <name type="scientific">Rhodothalassium salexigens DSM 2132</name>
    <dbReference type="NCBI Taxonomy" id="1188247"/>
    <lineage>
        <taxon>Bacteria</taxon>
        <taxon>Pseudomonadati</taxon>
        <taxon>Pseudomonadota</taxon>
        <taxon>Alphaproteobacteria</taxon>
        <taxon>Rhodothalassiales</taxon>
        <taxon>Rhodothalassiaceae</taxon>
        <taxon>Rhodothalassium</taxon>
    </lineage>
</organism>
<reference evidence="15 16" key="1">
    <citation type="submission" date="2019-03" db="EMBL/GenBank/DDBJ databases">
        <title>Genomic Encyclopedia of Type Strains, Phase IV (KMG-IV): sequencing the most valuable type-strain genomes for metagenomic binning, comparative biology and taxonomic classification.</title>
        <authorList>
            <person name="Goeker M."/>
        </authorList>
    </citation>
    <scope>NUCLEOTIDE SEQUENCE [LARGE SCALE GENOMIC DNA]</scope>
    <source>
        <strain evidence="15 16">DSM 2132</strain>
    </source>
</reference>
<evidence type="ECO:0000256" key="1">
    <source>
        <dbReference type="ARBA" id="ARBA00004571"/>
    </source>
</evidence>
<keyword evidence="4 9" id="KW-0812">Transmembrane</keyword>
<evidence type="ECO:0000256" key="10">
    <source>
        <dbReference type="PROSITE-ProRule" id="PRU10144"/>
    </source>
</evidence>
<keyword evidence="3 9" id="KW-1134">Transmembrane beta strand</keyword>
<dbReference type="Gene3D" id="2.40.170.20">
    <property type="entry name" value="TonB-dependent receptor, beta-barrel domain"/>
    <property type="match status" value="1"/>
</dbReference>
<keyword evidence="7 9" id="KW-0472">Membrane</keyword>
<evidence type="ECO:0000256" key="12">
    <source>
        <dbReference type="SAM" id="SignalP"/>
    </source>
</evidence>
<evidence type="ECO:0000256" key="2">
    <source>
        <dbReference type="ARBA" id="ARBA00022448"/>
    </source>
</evidence>
<comment type="caution">
    <text evidence="15">The sequence shown here is derived from an EMBL/GenBank/DDBJ whole genome shotgun (WGS) entry which is preliminary data.</text>
</comment>
<evidence type="ECO:0000256" key="7">
    <source>
        <dbReference type="ARBA" id="ARBA00023136"/>
    </source>
</evidence>
<dbReference type="OrthoDB" id="7051241at2"/>
<dbReference type="PANTHER" id="PTHR47234:SF2">
    <property type="entry name" value="TONB-DEPENDENT RECEPTOR"/>
    <property type="match status" value="1"/>
</dbReference>
<gene>
    <name evidence="15" type="ORF">EV659_109156</name>
</gene>
<evidence type="ECO:0000256" key="6">
    <source>
        <dbReference type="ARBA" id="ARBA00023077"/>
    </source>
</evidence>
<dbReference type="AlphaFoldDB" id="A0A4R2PES6"/>
<dbReference type="SUPFAM" id="SSF56935">
    <property type="entry name" value="Porins"/>
    <property type="match status" value="1"/>
</dbReference>
<evidence type="ECO:0000256" key="4">
    <source>
        <dbReference type="ARBA" id="ARBA00022692"/>
    </source>
</evidence>
<dbReference type="EMBL" id="SLXO01000009">
    <property type="protein sequence ID" value="TCP32661.1"/>
    <property type="molecule type" value="Genomic_DNA"/>
</dbReference>
<evidence type="ECO:0000259" key="14">
    <source>
        <dbReference type="Pfam" id="PF07715"/>
    </source>
</evidence>
<dbReference type="RefSeq" id="WP_132709140.1">
    <property type="nucleotide sequence ID" value="NZ_JACIGF010000009.1"/>
</dbReference>
<feature type="chain" id="PRO_5020593259" evidence="12">
    <location>
        <begin position="27"/>
        <end position="968"/>
    </location>
</feature>
<sequence>MFYHQRPGAVSTLALLTGLSCLTASAAAQSPDQAGAQEVDEVEEIVVTGSRIARSTATTPTPVTSVDAEQLALNADNRLADTLNQLPALGATRTPASTNFAPQQAGTNFLDLRRLGIDRTLVLVNGRRHVGSDPGSAAVDTNTIPTALVERVEVITGGASAVYGADAVSGVVNIILKDDFEGLKFDGQLGISDEGDGESQKISVTAGTNFDDNRGNIYFNATFDNSEEINGADRNWRDASRRFAPNPDDTGPNDGIPDQILFEDTGFISTAPGGRVIGPDGQVFEANGGPFTFNDNGDLVAQDLGNLIAPSLSSGGDTVDLAPFDFIQVPVERLLLSGGVRYAFSDKHTFFADAKFAQTTASTAGQPSFSLPSVEPIFLQADNPFVPQELRDILAAEDLDGFFVGRTHVDHGQSRSKSDRDTIQLYLGFEGAISSNLDYSVHYQYGRSDITTKFINQQVPSRFQQALDAVRDPQTGEIVCRDPSGGCKPLNVLGPQAASQSALAFAYTDFLTEGLVEQNVVNATVTGDTADLLELPGGPVGFAGGFEYRTERAETEEGFLRNTGDIFASPPIGNIEGDFDVWEVFGEVNLPLVRDLPLAEEINLDGAIRYGDYSTIGGTTAWKVSADWAPTADLRFRGAFSVAVRAPNVGELFGPTDVNNIFLIDPCDAANLANGSRSRPDNCAALGLPADFDSQSQNRTNTVITGGNPNLTEEKADTITVGAVFTPRFLPGLTLAVDYWDIKITDAVNSFPAQAIVNNCVDAESIDNPFCDQVRRQTNGNFDAIESRLINVAKLEASGIDFDARYIIDLAGTTANAVPGSLEASFVGTYLDTLAFFGQENTTTPDREAGELGDPEFSFTSRLSYYWHNWTFSLEERFLSSMRSDLGEVPEARAPNSTDAEWYTDINIRYQIVEGTSVFFSVDNLLDNDPPLLAQVPETRGFLTNGRNDVGLFDQVGRFFRLGASVSF</sequence>
<dbReference type="Gene3D" id="2.170.130.10">
    <property type="entry name" value="TonB-dependent receptor, plug domain"/>
    <property type="match status" value="1"/>
</dbReference>
<dbReference type="PANTHER" id="PTHR47234">
    <property type="match status" value="1"/>
</dbReference>
<dbReference type="Pfam" id="PF07715">
    <property type="entry name" value="Plug"/>
    <property type="match status" value="1"/>
</dbReference>
<dbReference type="InParanoid" id="A0A4R2PES6"/>
<feature type="signal peptide" evidence="12">
    <location>
        <begin position="1"/>
        <end position="26"/>
    </location>
</feature>